<feature type="domain" description="Penicillin-binding protein transpeptidase" evidence="28">
    <location>
        <begin position="447"/>
        <end position="703"/>
    </location>
</feature>
<dbReference type="InterPro" id="IPR001264">
    <property type="entry name" value="Glyco_trans_51"/>
</dbReference>
<dbReference type="InterPro" id="IPR036950">
    <property type="entry name" value="PBP_transglycosylase"/>
</dbReference>
<evidence type="ECO:0000256" key="25">
    <source>
        <dbReference type="ARBA" id="ARBA00049902"/>
    </source>
</evidence>
<dbReference type="Gene3D" id="1.10.3810.10">
    <property type="entry name" value="Biosynthetic peptidoglycan transglycosylase-like"/>
    <property type="match status" value="1"/>
</dbReference>
<dbReference type="Gene3D" id="3.40.710.10">
    <property type="entry name" value="DD-peptidase/beta-lactamase superfamily"/>
    <property type="match status" value="2"/>
</dbReference>
<evidence type="ECO:0000256" key="24">
    <source>
        <dbReference type="ARBA" id="ARBA00044770"/>
    </source>
</evidence>
<dbReference type="GO" id="GO:0008955">
    <property type="term" value="F:peptidoglycan glycosyltransferase activity"/>
    <property type="evidence" value="ECO:0007669"/>
    <property type="project" value="UniProtKB-EC"/>
</dbReference>
<evidence type="ECO:0000256" key="27">
    <source>
        <dbReference type="SAM" id="Phobius"/>
    </source>
</evidence>
<dbReference type="GO" id="GO:0046677">
    <property type="term" value="P:response to antibiotic"/>
    <property type="evidence" value="ECO:0007669"/>
    <property type="project" value="UniProtKB-KW"/>
</dbReference>
<dbReference type="InterPro" id="IPR012340">
    <property type="entry name" value="NA-bd_OB-fold"/>
</dbReference>
<keyword evidence="22" id="KW-0961">Cell wall biogenesis/degradation</keyword>
<dbReference type="InterPro" id="IPR012338">
    <property type="entry name" value="Beta-lactam/transpept-like"/>
</dbReference>
<keyword evidence="18 27" id="KW-1133">Transmembrane helix</keyword>
<keyword evidence="10" id="KW-0645">Protease</keyword>
<comment type="pathway">
    <text evidence="26">Glycan biosynthesis.</text>
</comment>
<dbReference type="Gene3D" id="2.40.50.140">
    <property type="entry name" value="Nucleic acid-binding proteins"/>
    <property type="match status" value="1"/>
</dbReference>
<sequence>MTTESSTPKNRGSFFSRFILKPFVFLLGVGVCFVLLGILAVQLTWTSLPDLKAMTEYRPRLPLYIYSADKVLLAEYGDERRNVLNLQEIPMVMRQAILAAEDDSFYQHGGVDWMGVGRAALANITSGAKMQGASTITMQVARNFYLSSDKNFTRKFYEILLTYKIEQNLTKDQILELYMNQIYLGHRSYGFAAAARTYFGKPLSEVTLAEAAALASIPKSPSRVNPRTNLEATQVRQNYVLNRMLALNYITQEQFDQAKAEKLIVRGMQKDANETKIARHGQYVAELARQLMYTQYGDNLYGRGLKVYTTVHSNEQQAAYQAVRTGLLNYTRRKPYTGPAAQLDLPADIENDSEKIEKLLSNIREKHPDSDDLLSVLVLSATKNKVVVMRSPDEIIELTGSSLNNARRSLADNVSPSRKIKRGSVVYIEKLRSGEWSIINLPLVQAALVALDPKDGAIKAMIGGFDFNLGDFNRVTQAWRQPGSTFKPFIYAAGLERGITPETQISDQPFVLSSRRTGGKPWTPKNYGDSYTYSQTLRQGLYKSKNMVSIRILEAVGSEYSSAFLERLGFDMSRQPPKGAYLTMALGTGSVTPLQMASAYAVFANGGFRVNPYIIDYVEDVNVQNNSTQAVVIMKTTPLKAGDEKNRVMDARTAYVMNDVMRGVARSGTAASASKSLGRSDVAGKTGTTNRSVDAWFVGYTPQLVAVTWLGFDQPTSLGDRETGGGAALPIWINFMSKALKGIPASPAPKIPAGLSKIGDNFYFKEFPMNTAIASIGLTSGGGLFANDIGSSNGTIQNGVFNPNAVRPIAPKRNNDAVGDLIQSFNPTGGPPIRF</sequence>
<evidence type="ECO:0000256" key="16">
    <source>
        <dbReference type="ARBA" id="ARBA00022968"/>
    </source>
</evidence>
<evidence type="ECO:0000256" key="23">
    <source>
        <dbReference type="ARBA" id="ARBA00034000"/>
    </source>
</evidence>
<proteinExistence type="inferred from homology"/>
<feature type="transmembrane region" description="Helical" evidence="27">
    <location>
        <begin position="23"/>
        <end position="45"/>
    </location>
</feature>
<evidence type="ECO:0000256" key="18">
    <source>
        <dbReference type="ARBA" id="ARBA00022989"/>
    </source>
</evidence>
<comment type="catalytic activity">
    <reaction evidence="25">
        <text>[GlcNAc-(1-&gt;4)-Mur2Ac(oyl-L-Ala-gamma-D-Glu-L-Lys-D-Ala-D-Ala)](n)-di-trans,octa-cis-undecaprenyl diphosphate + beta-D-GlcNAc-(1-&gt;4)-Mur2Ac(oyl-L-Ala-gamma-D-Glu-L-Lys-D-Ala-D-Ala)-di-trans,octa-cis-undecaprenyl diphosphate = [GlcNAc-(1-&gt;4)-Mur2Ac(oyl-L-Ala-gamma-D-Glu-L-Lys-D-Ala-D-Ala)](n+1)-di-trans,octa-cis-undecaprenyl diphosphate + di-trans,octa-cis-undecaprenyl diphosphate + H(+)</text>
        <dbReference type="Rhea" id="RHEA:23708"/>
        <dbReference type="Rhea" id="RHEA-COMP:9602"/>
        <dbReference type="Rhea" id="RHEA-COMP:9603"/>
        <dbReference type="ChEBI" id="CHEBI:15378"/>
        <dbReference type="ChEBI" id="CHEBI:58405"/>
        <dbReference type="ChEBI" id="CHEBI:60033"/>
        <dbReference type="ChEBI" id="CHEBI:78435"/>
        <dbReference type="EC" id="2.4.99.28"/>
    </reaction>
</comment>
<keyword evidence="12" id="KW-0808">Transferase</keyword>
<dbReference type="Proteomes" id="UP000537862">
    <property type="component" value="Unassembled WGS sequence"/>
</dbReference>
<evidence type="ECO:0000256" key="15">
    <source>
        <dbReference type="ARBA" id="ARBA00022960"/>
    </source>
</evidence>
<dbReference type="GO" id="GO:0030288">
    <property type="term" value="C:outer membrane-bounded periplasmic space"/>
    <property type="evidence" value="ECO:0007669"/>
    <property type="project" value="TreeGrafter"/>
</dbReference>
<evidence type="ECO:0000259" key="29">
    <source>
        <dbReference type="Pfam" id="PF00912"/>
    </source>
</evidence>
<dbReference type="EC" id="3.4.16.4" evidence="5"/>
<dbReference type="InterPro" id="IPR031376">
    <property type="entry name" value="PCB_OB"/>
</dbReference>
<comment type="catalytic activity">
    <reaction evidence="23">
        <text>Preferential cleavage: (Ac)2-L-Lys-D-Ala-|-D-Ala. Also transpeptidation of peptidyl-alanyl moieties that are N-acyl substituents of D-alanine.</text>
        <dbReference type="EC" id="3.4.16.4"/>
    </reaction>
</comment>
<keyword evidence="32" id="KW-1185">Reference proteome</keyword>
<dbReference type="InterPro" id="IPR050396">
    <property type="entry name" value="Glycosyltr_51/Transpeptidase"/>
</dbReference>
<keyword evidence="7" id="KW-1003">Cell membrane</keyword>
<comment type="caution">
    <text evidence="31">The sequence shown here is derived from an EMBL/GenBank/DDBJ whole genome shotgun (WGS) entry which is preliminary data.</text>
</comment>
<evidence type="ECO:0000256" key="6">
    <source>
        <dbReference type="ARBA" id="ARBA00018638"/>
    </source>
</evidence>
<evidence type="ECO:0000256" key="1">
    <source>
        <dbReference type="ARBA" id="ARBA00004249"/>
    </source>
</evidence>
<keyword evidence="14" id="KW-0378">Hydrolase</keyword>
<evidence type="ECO:0000256" key="12">
    <source>
        <dbReference type="ARBA" id="ARBA00022679"/>
    </source>
</evidence>
<dbReference type="AlphaFoldDB" id="A0A849P537"/>
<evidence type="ECO:0000256" key="10">
    <source>
        <dbReference type="ARBA" id="ARBA00022670"/>
    </source>
</evidence>
<keyword evidence="9" id="KW-0121">Carboxypeptidase</keyword>
<dbReference type="Pfam" id="PF00905">
    <property type="entry name" value="Transpeptidase"/>
    <property type="match status" value="1"/>
</dbReference>
<keyword evidence="15" id="KW-0133">Cell shape</keyword>
<comment type="similarity">
    <text evidence="4">In the N-terminal section; belongs to the glycosyltransferase 51 family.</text>
</comment>
<dbReference type="EC" id="2.4.99.28" evidence="24"/>
<evidence type="ECO:0000256" key="19">
    <source>
        <dbReference type="ARBA" id="ARBA00023136"/>
    </source>
</evidence>
<dbReference type="GO" id="GO:0071555">
    <property type="term" value="P:cell wall organization"/>
    <property type="evidence" value="ECO:0007669"/>
    <property type="project" value="UniProtKB-KW"/>
</dbReference>
<dbReference type="NCBIfam" id="TIGR02074">
    <property type="entry name" value="PBP_1a_fam"/>
    <property type="match status" value="1"/>
</dbReference>
<evidence type="ECO:0000256" key="14">
    <source>
        <dbReference type="ARBA" id="ARBA00022801"/>
    </source>
</evidence>
<dbReference type="GO" id="GO:0009002">
    <property type="term" value="F:serine-type D-Ala-D-Ala carboxypeptidase activity"/>
    <property type="evidence" value="ECO:0007669"/>
    <property type="project" value="UniProtKB-EC"/>
</dbReference>
<comment type="pathway">
    <text evidence="2">Cell wall biogenesis; peptidoglycan biosynthesis.</text>
</comment>
<evidence type="ECO:0000256" key="22">
    <source>
        <dbReference type="ARBA" id="ARBA00023316"/>
    </source>
</evidence>
<dbReference type="RefSeq" id="WP_171679405.1">
    <property type="nucleotide sequence ID" value="NZ_JABGBN010000001.1"/>
</dbReference>
<dbReference type="SUPFAM" id="SSF56601">
    <property type="entry name" value="beta-lactamase/transpeptidase-like"/>
    <property type="match status" value="1"/>
</dbReference>
<evidence type="ECO:0000256" key="11">
    <source>
        <dbReference type="ARBA" id="ARBA00022676"/>
    </source>
</evidence>
<dbReference type="Pfam" id="PF00912">
    <property type="entry name" value="Transgly"/>
    <property type="match status" value="1"/>
</dbReference>
<dbReference type="SUPFAM" id="SSF53955">
    <property type="entry name" value="Lysozyme-like"/>
    <property type="match status" value="1"/>
</dbReference>
<comment type="subcellular location">
    <subcellularLocation>
        <location evidence="1">Cell inner membrane</location>
        <topology evidence="1">Single-pass type II membrane protein</topology>
    </subcellularLocation>
</comment>
<evidence type="ECO:0000313" key="32">
    <source>
        <dbReference type="Proteomes" id="UP000537862"/>
    </source>
</evidence>
<dbReference type="PANTHER" id="PTHR32282:SF27">
    <property type="entry name" value="PENICILLIN-BINDING PROTEIN 1A"/>
    <property type="match status" value="1"/>
</dbReference>
<feature type="domain" description="Penicillin-binding protein OB-like" evidence="30">
    <location>
        <begin position="336"/>
        <end position="444"/>
    </location>
</feature>
<dbReference type="GO" id="GO:0005886">
    <property type="term" value="C:plasma membrane"/>
    <property type="evidence" value="ECO:0007669"/>
    <property type="project" value="UniProtKB-SubCell"/>
</dbReference>
<evidence type="ECO:0000256" key="2">
    <source>
        <dbReference type="ARBA" id="ARBA00004752"/>
    </source>
</evidence>
<keyword evidence="17" id="KW-0573">Peptidoglycan synthesis</keyword>
<evidence type="ECO:0000256" key="17">
    <source>
        <dbReference type="ARBA" id="ARBA00022984"/>
    </source>
</evidence>
<keyword evidence="16" id="KW-0735">Signal-anchor</keyword>
<dbReference type="EMBL" id="JABGBN010000001">
    <property type="protein sequence ID" value="NOL50708.1"/>
    <property type="molecule type" value="Genomic_DNA"/>
</dbReference>
<dbReference type="InterPro" id="IPR023346">
    <property type="entry name" value="Lysozyme-like_dom_sf"/>
</dbReference>
<reference evidence="31 32" key="1">
    <citation type="submission" date="2020-05" db="EMBL/GenBank/DDBJ databases">
        <authorList>
            <person name="Niu N."/>
        </authorList>
    </citation>
    <scope>NUCLEOTIDE SEQUENCE [LARGE SCALE GENOMIC DNA]</scope>
    <source>
        <strain evidence="31 32">3340-03</strain>
    </source>
</reference>
<dbReference type="GO" id="GO:0008360">
    <property type="term" value="P:regulation of cell shape"/>
    <property type="evidence" value="ECO:0007669"/>
    <property type="project" value="UniProtKB-KW"/>
</dbReference>
<dbReference type="GO" id="GO:0008658">
    <property type="term" value="F:penicillin binding"/>
    <property type="evidence" value="ECO:0007669"/>
    <property type="project" value="InterPro"/>
</dbReference>
<evidence type="ECO:0000256" key="8">
    <source>
        <dbReference type="ARBA" id="ARBA00022519"/>
    </source>
</evidence>
<evidence type="ECO:0000256" key="26">
    <source>
        <dbReference type="ARBA" id="ARBA00060592"/>
    </source>
</evidence>
<evidence type="ECO:0000313" key="31">
    <source>
        <dbReference type="EMBL" id="NOL50708.1"/>
    </source>
</evidence>
<dbReference type="FunFam" id="1.10.3810.10:FF:000003">
    <property type="entry name" value="Penicillin-binding protein 1a"/>
    <property type="match status" value="1"/>
</dbReference>
<evidence type="ECO:0000256" key="13">
    <source>
        <dbReference type="ARBA" id="ARBA00022692"/>
    </source>
</evidence>
<keyword evidence="13 27" id="KW-0812">Transmembrane</keyword>
<keyword evidence="8" id="KW-0997">Cell inner membrane</keyword>
<evidence type="ECO:0000256" key="21">
    <source>
        <dbReference type="ARBA" id="ARBA00023268"/>
    </source>
</evidence>
<protein>
    <recommendedName>
        <fullName evidence="6">Penicillin-binding protein 1A</fullName>
        <ecNumber evidence="24">2.4.99.28</ecNumber>
        <ecNumber evidence="5">3.4.16.4</ecNumber>
    </recommendedName>
</protein>
<keyword evidence="11" id="KW-0328">Glycosyltransferase</keyword>
<dbReference type="GO" id="GO:0009252">
    <property type="term" value="P:peptidoglycan biosynthetic process"/>
    <property type="evidence" value="ECO:0007669"/>
    <property type="project" value="UniProtKB-UniPathway"/>
</dbReference>
<accession>A0A849P537</accession>
<dbReference type="Pfam" id="PF17092">
    <property type="entry name" value="PCB_OB"/>
    <property type="match status" value="1"/>
</dbReference>
<dbReference type="InterPro" id="IPR001460">
    <property type="entry name" value="PCN-bd_Tpept"/>
</dbReference>
<comment type="similarity">
    <text evidence="3">In the C-terminal section; belongs to the transpeptidase family.</text>
</comment>
<keyword evidence="19 27" id="KW-0472">Membrane</keyword>
<name>A0A849P537_9BURK</name>
<dbReference type="PANTHER" id="PTHR32282">
    <property type="entry name" value="BINDING PROTEIN TRANSPEPTIDASE, PUTATIVE-RELATED"/>
    <property type="match status" value="1"/>
</dbReference>
<keyword evidence="20" id="KW-0046">Antibiotic resistance</keyword>
<dbReference type="GO" id="GO:0006508">
    <property type="term" value="P:proteolysis"/>
    <property type="evidence" value="ECO:0007669"/>
    <property type="project" value="UniProtKB-KW"/>
</dbReference>
<keyword evidence="21" id="KW-0511">Multifunctional enzyme</keyword>
<evidence type="ECO:0000259" key="28">
    <source>
        <dbReference type="Pfam" id="PF00905"/>
    </source>
</evidence>
<evidence type="ECO:0000256" key="20">
    <source>
        <dbReference type="ARBA" id="ARBA00023251"/>
    </source>
</evidence>
<feature type="domain" description="Glycosyl transferase family 51" evidence="29">
    <location>
        <begin position="72"/>
        <end position="244"/>
    </location>
</feature>
<evidence type="ECO:0000256" key="3">
    <source>
        <dbReference type="ARBA" id="ARBA00007090"/>
    </source>
</evidence>
<evidence type="ECO:0000259" key="30">
    <source>
        <dbReference type="Pfam" id="PF17092"/>
    </source>
</evidence>
<evidence type="ECO:0000256" key="7">
    <source>
        <dbReference type="ARBA" id="ARBA00022475"/>
    </source>
</evidence>
<evidence type="ECO:0000256" key="4">
    <source>
        <dbReference type="ARBA" id="ARBA00007739"/>
    </source>
</evidence>
<gene>
    <name evidence="31" type="ORF">HKX39_00760</name>
</gene>
<evidence type="ECO:0000256" key="9">
    <source>
        <dbReference type="ARBA" id="ARBA00022645"/>
    </source>
</evidence>
<evidence type="ECO:0000256" key="5">
    <source>
        <dbReference type="ARBA" id="ARBA00012448"/>
    </source>
</evidence>
<organism evidence="31 32">
    <name type="scientific">Pelistega suis</name>
    <dbReference type="NCBI Taxonomy" id="1631957"/>
    <lineage>
        <taxon>Bacteria</taxon>
        <taxon>Pseudomonadati</taxon>
        <taxon>Pseudomonadota</taxon>
        <taxon>Betaproteobacteria</taxon>
        <taxon>Burkholderiales</taxon>
        <taxon>Alcaligenaceae</taxon>
        <taxon>Pelistega</taxon>
    </lineage>
</organism>
<dbReference type="UniPathway" id="UPA00219"/>